<dbReference type="GO" id="GO:1902600">
    <property type="term" value="P:proton transmembrane transport"/>
    <property type="evidence" value="ECO:0007669"/>
    <property type="project" value="InterPro"/>
</dbReference>
<dbReference type="InterPro" id="IPR050794">
    <property type="entry name" value="CPA2_transporter"/>
</dbReference>
<comment type="subcellular location">
    <subcellularLocation>
        <location evidence="1">Membrane</location>
        <topology evidence="1">Multi-pass membrane protein</topology>
    </subcellularLocation>
</comment>
<organism evidence="12 13">
    <name type="scientific">Coptis chinensis</name>
    <dbReference type="NCBI Taxonomy" id="261450"/>
    <lineage>
        <taxon>Eukaryota</taxon>
        <taxon>Viridiplantae</taxon>
        <taxon>Streptophyta</taxon>
        <taxon>Embryophyta</taxon>
        <taxon>Tracheophyta</taxon>
        <taxon>Spermatophyta</taxon>
        <taxon>Magnoliopsida</taxon>
        <taxon>Ranunculales</taxon>
        <taxon>Ranunculaceae</taxon>
        <taxon>Coptidoideae</taxon>
        <taxon>Coptis</taxon>
    </lineage>
</organism>
<evidence type="ECO:0000313" key="12">
    <source>
        <dbReference type="EMBL" id="KAF9594048.1"/>
    </source>
</evidence>
<protein>
    <recommendedName>
        <fullName evidence="11">Cation/H+ exchanger transmembrane domain-containing protein</fullName>
    </recommendedName>
</protein>
<keyword evidence="2" id="KW-0813">Transport</keyword>
<keyword evidence="5" id="KW-0630">Potassium</keyword>
<evidence type="ECO:0000256" key="9">
    <source>
        <dbReference type="ARBA" id="ARBA00038341"/>
    </source>
</evidence>
<dbReference type="Pfam" id="PF00999">
    <property type="entry name" value="Na_H_Exchanger"/>
    <property type="match status" value="1"/>
</dbReference>
<reference evidence="12 13" key="1">
    <citation type="submission" date="2020-10" db="EMBL/GenBank/DDBJ databases">
        <title>The Coptis chinensis genome and diversification of protoberbering-type alkaloids.</title>
        <authorList>
            <person name="Wang B."/>
            <person name="Shu S."/>
            <person name="Song C."/>
            <person name="Liu Y."/>
        </authorList>
    </citation>
    <scope>NUCLEOTIDE SEQUENCE [LARGE SCALE GENOMIC DNA]</scope>
    <source>
        <strain evidence="12">HL-2020</strain>
        <tissue evidence="12">Leaf</tissue>
    </source>
</reference>
<evidence type="ECO:0000256" key="7">
    <source>
        <dbReference type="ARBA" id="ARBA00023065"/>
    </source>
</evidence>
<dbReference type="InterPro" id="IPR038770">
    <property type="entry name" value="Na+/solute_symporter_sf"/>
</dbReference>
<evidence type="ECO:0000256" key="4">
    <source>
        <dbReference type="ARBA" id="ARBA00022692"/>
    </source>
</evidence>
<dbReference type="PANTHER" id="PTHR32468">
    <property type="entry name" value="CATION/H + ANTIPORTER"/>
    <property type="match status" value="1"/>
</dbReference>
<keyword evidence="3" id="KW-0633">Potassium transport</keyword>
<name>A0A835H9G2_9MAGN</name>
<dbReference type="GO" id="GO:0016020">
    <property type="term" value="C:membrane"/>
    <property type="evidence" value="ECO:0007669"/>
    <property type="project" value="UniProtKB-SubCell"/>
</dbReference>
<dbReference type="AlphaFoldDB" id="A0A835H9G2"/>
<dbReference type="GO" id="GO:0006885">
    <property type="term" value="P:regulation of pH"/>
    <property type="evidence" value="ECO:0007669"/>
    <property type="project" value="TreeGrafter"/>
</dbReference>
<evidence type="ECO:0000256" key="3">
    <source>
        <dbReference type="ARBA" id="ARBA00022538"/>
    </source>
</evidence>
<proteinExistence type="inferred from homology"/>
<sequence length="317" mass="34887">MAQRGSFGAVDIIADMKNFTGGRFKGIDLNALAERAKPKRSFHSKGIKFLNNEGVDQPANLLHRLFPLRGSGSIGMLASIGFMLFEVSTWSKNGSQNDAQAWKESSYYWHSFLYIATVQSMTTFPVVASLLTELKILNSELGRLALSSSMVSEAYGPPLGTALVSQFESLTMGLLLPLFLTVSGLRTDIPSLRKNVEEAYALPILVITCSAGKILATMIVCLYFRMPKREALALGVIMSAKGIVELSTYNVWRDSEVLNDSSFTLMILAVLVIASIVPCIVRYLYDPAKKYAGYDRRTILHSKAYSKFKVLPASVKT</sequence>
<dbReference type="Proteomes" id="UP000631114">
    <property type="component" value="Unassembled WGS sequence"/>
</dbReference>
<keyword evidence="8 10" id="KW-0472">Membrane</keyword>
<evidence type="ECO:0000313" key="13">
    <source>
        <dbReference type="Proteomes" id="UP000631114"/>
    </source>
</evidence>
<feature type="transmembrane region" description="Helical" evidence="10">
    <location>
        <begin position="200"/>
        <end position="224"/>
    </location>
</feature>
<dbReference type="GO" id="GO:0015297">
    <property type="term" value="F:antiporter activity"/>
    <property type="evidence" value="ECO:0007669"/>
    <property type="project" value="InterPro"/>
</dbReference>
<keyword evidence="7" id="KW-0406">Ion transport</keyword>
<dbReference type="GO" id="GO:0012505">
    <property type="term" value="C:endomembrane system"/>
    <property type="evidence" value="ECO:0007669"/>
    <property type="project" value="TreeGrafter"/>
</dbReference>
<dbReference type="PANTHER" id="PTHR32468:SF17">
    <property type="entry name" value="CATION_H(+) ANTIPORTER 4"/>
    <property type="match status" value="1"/>
</dbReference>
<gene>
    <name evidence="12" type="ORF">IFM89_026980</name>
</gene>
<keyword evidence="6 10" id="KW-1133">Transmembrane helix</keyword>
<dbReference type="OrthoDB" id="1938353at2759"/>
<evidence type="ECO:0000256" key="2">
    <source>
        <dbReference type="ARBA" id="ARBA00022448"/>
    </source>
</evidence>
<feature type="transmembrane region" description="Helical" evidence="10">
    <location>
        <begin position="231"/>
        <end position="252"/>
    </location>
</feature>
<feature type="domain" description="Cation/H+ exchanger transmembrane" evidence="11">
    <location>
        <begin position="163"/>
        <end position="277"/>
    </location>
</feature>
<evidence type="ECO:0000256" key="6">
    <source>
        <dbReference type="ARBA" id="ARBA00022989"/>
    </source>
</evidence>
<keyword evidence="4 10" id="KW-0812">Transmembrane</keyword>
<comment type="similarity">
    <text evidence="9">Belongs to the monovalent cation:proton antiporter 2 (CPA2) transporter (TC 2.A.37) family. CHX (TC 2.A.37.4) subfamily.</text>
</comment>
<accession>A0A835H9G2</accession>
<dbReference type="InterPro" id="IPR006153">
    <property type="entry name" value="Cation/H_exchanger_TM"/>
</dbReference>
<comment type="caution">
    <text evidence="12">The sequence shown here is derived from an EMBL/GenBank/DDBJ whole genome shotgun (WGS) entry which is preliminary data.</text>
</comment>
<dbReference type="GO" id="GO:0006813">
    <property type="term" value="P:potassium ion transport"/>
    <property type="evidence" value="ECO:0007669"/>
    <property type="project" value="UniProtKB-KW"/>
</dbReference>
<keyword evidence="13" id="KW-1185">Reference proteome</keyword>
<evidence type="ECO:0000256" key="8">
    <source>
        <dbReference type="ARBA" id="ARBA00023136"/>
    </source>
</evidence>
<evidence type="ECO:0000256" key="10">
    <source>
        <dbReference type="SAM" id="Phobius"/>
    </source>
</evidence>
<evidence type="ECO:0000256" key="5">
    <source>
        <dbReference type="ARBA" id="ARBA00022958"/>
    </source>
</evidence>
<dbReference type="Gene3D" id="1.20.1530.20">
    <property type="match status" value="2"/>
</dbReference>
<dbReference type="EMBL" id="JADFTS010000008">
    <property type="protein sequence ID" value="KAF9594048.1"/>
    <property type="molecule type" value="Genomic_DNA"/>
</dbReference>
<feature type="transmembrane region" description="Helical" evidence="10">
    <location>
        <begin position="264"/>
        <end position="285"/>
    </location>
</feature>
<evidence type="ECO:0000259" key="11">
    <source>
        <dbReference type="Pfam" id="PF00999"/>
    </source>
</evidence>
<evidence type="ECO:0000256" key="1">
    <source>
        <dbReference type="ARBA" id="ARBA00004141"/>
    </source>
</evidence>